<dbReference type="EMBL" id="WNYA01000885">
    <property type="protein sequence ID" value="KAG8546945.1"/>
    <property type="molecule type" value="Genomic_DNA"/>
</dbReference>
<evidence type="ECO:0000313" key="1">
    <source>
        <dbReference type="EMBL" id="KAG8546945.1"/>
    </source>
</evidence>
<dbReference type="AlphaFoldDB" id="A0AAV6ZHV0"/>
<accession>A0AAV6ZHV0</accession>
<reference evidence="1" key="1">
    <citation type="thesis" date="2020" institute="ProQuest LLC" country="789 East Eisenhower Parkway, Ann Arbor, MI, USA">
        <title>Comparative Genomics and Chromosome Evolution.</title>
        <authorList>
            <person name="Mudd A.B."/>
        </authorList>
    </citation>
    <scope>NUCLEOTIDE SEQUENCE</scope>
    <source>
        <strain evidence="1">237g6f4</strain>
        <tissue evidence="1">Blood</tissue>
    </source>
</reference>
<proteinExistence type="predicted"/>
<comment type="caution">
    <text evidence="1">The sequence shown here is derived from an EMBL/GenBank/DDBJ whole genome shotgun (WGS) entry which is preliminary data.</text>
</comment>
<evidence type="ECO:0000313" key="2">
    <source>
        <dbReference type="Proteomes" id="UP000824782"/>
    </source>
</evidence>
<dbReference type="Proteomes" id="UP000824782">
    <property type="component" value="Unassembled WGS sequence"/>
</dbReference>
<name>A0AAV6ZHV0_ENGPU</name>
<protein>
    <submittedName>
        <fullName evidence="1">Uncharacterized protein</fullName>
    </submittedName>
</protein>
<keyword evidence="2" id="KW-1185">Reference proteome</keyword>
<organism evidence="1 2">
    <name type="scientific">Engystomops pustulosus</name>
    <name type="common">Tungara frog</name>
    <name type="synonym">Physalaemus pustulosus</name>
    <dbReference type="NCBI Taxonomy" id="76066"/>
    <lineage>
        <taxon>Eukaryota</taxon>
        <taxon>Metazoa</taxon>
        <taxon>Chordata</taxon>
        <taxon>Craniata</taxon>
        <taxon>Vertebrata</taxon>
        <taxon>Euteleostomi</taxon>
        <taxon>Amphibia</taxon>
        <taxon>Batrachia</taxon>
        <taxon>Anura</taxon>
        <taxon>Neobatrachia</taxon>
        <taxon>Hyloidea</taxon>
        <taxon>Leptodactylidae</taxon>
        <taxon>Leiuperinae</taxon>
        <taxon>Engystomops</taxon>
    </lineage>
</organism>
<gene>
    <name evidence="1" type="ORF">GDO81_029468</name>
</gene>
<sequence length="89" mass="9636">MYQESHHHEEPPRHHNGLLGLGPKSLSWRTIFTRWKSSWYVDVSSGSSSKSSCCSAAGLGGSLRETLLCSPLTQTTGCGVTQFRGPKSG</sequence>